<comment type="caution">
    <text evidence="3">The sequence shown here is derived from an EMBL/GenBank/DDBJ whole genome shotgun (WGS) entry which is preliminary data.</text>
</comment>
<dbReference type="GO" id="GO:0016868">
    <property type="term" value="F:intramolecular phosphotransferase activity"/>
    <property type="evidence" value="ECO:0007669"/>
    <property type="project" value="InterPro"/>
</dbReference>
<feature type="domain" description="Alpha-D-phosphohexomutase alpha/beta/alpha" evidence="2">
    <location>
        <begin position="11"/>
        <end position="120"/>
    </location>
</feature>
<proteinExistence type="inferred from homology"/>
<accession>A0A8J7YIV0</accession>
<dbReference type="Proteomes" id="UP000716004">
    <property type="component" value="Unassembled WGS sequence"/>
</dbReference>
<gene>
    <name evidence="3" type="ORF">J9259_03315</name>
</gene>
<dbReference type="InterPro" id="IPR016055">
    <property type="entry name" value="A-D-PHexomutase_a/b/a-I/II/III"/>
</dbReference>
<comment type="similarity">
    <text evidence="1">Belongs to the phosphohexose mutase family.</text>
</comment>
<dbReference type="Pfam" id="PF02878">
    <property type="entry name" value="PGM_PMM_I"/>
    <property type="match status" value="1"/>
</dbReference>
<name>A0A8J7YIV0_9ARCH</name>
<organism evidence="3 4">
    <name type="scientific">Candidatus Sysuiplasma superficiale</name>
    <dbReference type="NCBI Taxonomy" id="2823368"/>
    <lineage>
        <taxon>Archaea</taxon>
        <taxon>Methanobacteriati</taxon>
        <taxon>Thermoplasmatota</taxon>
        <taxon>Thermoplasmata</taxon>
        <taxon>Candidatus Sysuiplasmatales</taxon>
        <taxon>Candidatus Sysuiplasmataceae</taxon>
        <taxon>Candidatus Sysuiplasma</taxon>
    </lineage>
</organism>
<evidence type="ECO:0000313" key="4">
    <source>
        <dbReference type="Proteomes" id="UP000716004"/>
    </source>
</evidence>
<dbReference type="AlphaFoldDB" id="A0A8J7YIV0"/>
<evidence type="ECO:0000313" key="3">
    <source>
        <dbReference type="EMBL" id="MBX8631537.1"/>
    </source>
</evidence>
<dbReference type="InterPro" id="IPR005844">
    <property type="entry name" value="A-D-PHexomutase_a/b/a-I"/>
</dbReference>
<evidence type="ECO:0000259" key="2">
    <source>
        <dbReference type="Pfam" id="PF02878"/>
    </source>
</evidence>
<evidence type="ECO:0000256" key="1">
    <source>
        <dbReference type="ARBA" id="ARBA00010231"/>
    </source>
</evidence>
<dbReference type="EMBL" id="JAGVSJ010000005">
    <property type="protein sequence ID" value="MBX8631537.1"/>
    <property type="molecule type" value="Genomic_DNA"/>
</dbReference>
<protein>
    <recommendedName>
        <fullName evidence="2">Alpha-D-phosphohexomutase alpha/beta/alpha domain-containing protein</fullName>
    </recommendedName>
</protein>
<sequence>MRLYSWDRYEPLKVTRAGIAIAKFFGEGCTLATGRDGHPISRFTRRCIVSGLVTKGAQVVDFRVVPSQALRYGITRQKLEGAVYVSFYRGEVQIHVYTSDGKNLHAEGMLRIRELAEDTENETCSINDIGSLLQYTNGIEDYTEYLLSKVKSKIADRMLIDTQADPISLVVEPLMNRMGVECRIFNPMLIDNGDIRGKEEFFNELRNGKFDCGAIIERDELLGATFIDGKGENIRFASFEEMLTKLSERKR</sequence>
<dbReference type="GO" id="GO:0005975">
    <property type="term" value="P:carbohydrate metabolic process"/>
    <property type="evidence" value="ECO:0007669"/>
    <property type="project" value="InterPro"/>
</dbReference>
<dbReference type="SUPFAM" id="SSF53738">
    <property type="entry name" value="Phosphoglucomutase, first 3 domains"/>
    <property type="match status" value="1"/>
</dbReference>
<reference evidence="3" key="1">
    <citation type="submission" date="2021-04" db="EMBL/GenBank/DDBJ databases">
        <title>Genomic insights into ecological role and evolution of a novel Thermoplasmata order Candidatus Sysuiplasmatales.</title>
        <authorList>
            <person name="Yuan Y."/>
        </authorList>
    </citation>
    <scope>NUCLEOTIDE SEQUENCE</scope>
    <source>
        <strain evidence="3">YP2-bin.285</strain>
    </source>
</reference>
<dbReference type="Gene3D" id="3.40.120.10">
    <property type="entry name" value="Alpha-D-Glucose-1,6-Bisphosphate, subunit A, domain 3"/>
    <property type="match status" value="1"/>
</dbReference>